<dbReference type="Gene3D" id="1.10.150.130">
    <property type="match status" value="1"/>
</dbReference>
<dbReference type="Pfam" id="PF00589">
    <property type="entry name" value="Phage_integrase"/>
    <property type="match status" value="1"/>
</dbReference>
<dbReference type="InterPro" id="IPR010998">
    <property type="entry name" value="Integrase_recombinase_N"/>
</dbReference>
<dbReference type="InterPro" id="IPR002104">
    <property type="entry name" value="Integrase_catalytic"/>
</dbReference>
<name>A0ABM9K1W6_9RALS</name>
<feature type="domain" description="Tyr recombinase" evidence="6">
    <location>
        <begin position="158"/>
        <end position="331"/>
    </location>
</feature>
<sequence length="331" mass="37919">MAPITQHKDGWRAQVYVRGERDSKVLRTQREAKAWASARENELRTLRDTPAADLHTVGDMLKRYADEISPSKRTGVAEVKRIQAFLKDFPDLSGMKLSQFKTPQLAGWRDARLKTVSASSVTRDINWLRNAFAVARKEWKWIEYNPFDGLRLPRDPAPRSRRVHPAEVKAICRALNYRTGRAPQTKSQEVALAFLLGLRTAMRAGEILKLGTGTLDMNKRVATVEHKMQHLTGRPRQIPLSRHAIRLLRPVADREKCFTLTSPMLDSLFRKTRDRLLIEDLHFHDTRAEALTRLARKVDVMTLAKISGHADLRLLQSVYYRESAEDIAARL</sequence>
<gene>
    <name evidence="8" type="ORF">LMG18101_01373</name>
</gene>
<comment type="similarity">
    <text evidence="1">Belongs to the 'phage' integrase family.</text>
</comment>
<dbReference type="PROSITE" id="PS51898">
    <property type="entry name" value="TYR_RECOMBINASE"/>
    <property type="match status" value="1"/>
</dbReference>
<dbReference type="InterPro" id="IPR050808">
    <property type="entry name" value="Phage_Integrase"/>
</dbReference>
<dbReference type="InterPro" id="IPR013762">
    <property type="entry name" value="Integrase-like_cat_sf"/>
</dbReference>
<evidence type="ECO:0000256" key="5">
    <source>
        <dbReference type="PROSITE-ProRule" id="PRU01248"/>
    </source>
</evidence>
<evidence type="ECO:0008006" key="10">
    <source>
        <dbReference type="Google" id="ProtNLM"/>
    </source>
</evidence>
<proteinExistence type="inferred from homology"/>
<keyword evidence="2" id="KW-0229">DNA integration</keyword>
<reference evidence="8 9" key="1">
    <citation type="submission" date="2023-07" db="EMBL/GenBank/DDBJ databases">
        <authorList>
            <person name="Peeters C."/>
        </authorList>
    </citation>
    <scope>NUCLEOTIDE SEQUENCE [LARGE SCALE GENOMIC DNA]</scope>
    <source>
        <strain evidence="8 9">LMG 18101</strain>
    </source>
</reference>
<keyword evidence="3 5" id="KW-0238">DNA-binding</keyword>
<dbReference type="SUPFAM" id="SSF56349">
    <property type="entry name" value="DNA breaking-rejoining enzymes"/>
    <property type="match status" value="1"/>
</dbReference>
<dbReference type="PANTHER" id="PTHR30629">
    <property type="entry name" value="PROPHAGE INTEGRASE"/>
    <property type="match status" value="1"/>
</dbReference>
<dbReference type="InterPro" id="IPR011010">
    <property type="entry name" value="DNA_brk_join_enz"/>
</dbReference>
<evidence type="ECO:0000256" key="4">
    <source>
        <dbReference type="ARBA" id="ARBA00023172"/>
    </source>
</evidence>
<evidence type="ECO:0000256" key="3">
    <source>
        <dbReference type="ARBA" id="ARBA00023125"/>
    </source>
</evidence>
<evidence type="ECO:0000259" key="6">
    <source>
        <dbReference type="PROSITE" id="PS51898"/>
    </source>
</evidence>
<evidence type="ECO:0000256" key="1">
    <source>
        <dbReference type="ARBA" id="ARBA00008857"/>
    </source>
</evidence>
<evidence type="ECO:0000313" key="9">
    <source>
        <dbReference type="Proteomes" id="UP001189757"/>
    </source>
</evidence>
<protein>
    <recommendedName>
        <fullName evidence="10">Integrase</fullName>
    </recommendedName>
</protein>
<dbReference type="InterPro" id="IPR044068">
    <property type="entry name" value="CB"/>
</dbReference>
<dbReference type="PROSITE" id="PS51900">
    <property type="entry name" value="CB"/>
    <property type="match status" value="1"/>
</dbReference>
<keyword evidence="9" id="KW-1185">Reference proteome</keyword>
<organism evidence="8 9">
    <name type="scientific">Ralstonia flaminis</name>
    <dbReference type="NCBI Taxonomy" id="3058597"/>
    <lineage>
        <taxon>Bacteria</taxon>
        <taxon>Pseudomonadati</taxon>
        <taxon>Pseudomonadota</taxon>
        <taxon>Betaproteobacteria</taxon>
        <taxon>Burkholderiales</taxon>
        <taxon>Burkholderiaceae</taxon>
        <taxon>Ralstonia</taxon>
    </lineage>
</organism>
<evidence type="ECO:0000259" key="7">
    <source>
        <dbReference type="PROSITE" id="PS51900"/>
    </source>
</evidence>
<dbReference type="Proteomes" id="UP001189757">
    <property type="component" value="Unassembled WGS sequence"/>
</dbReference>
<dbReference type="PANTHER" id="PTHR30629:SF2">
    <property type="entry name" value="PROPHAGE INTEGRASE INTS-RELATED"/>
    <property type="match status" value="1"/>
</dbReference>
<dbReference type="Gene3D" id="1.10.443.10">
    <property type="entry name" value="Intergrase catalytic core"/>
    <property type="match status" value="1"/>
</dbReference>
<dbReference type="EMBL" id="CATZLL010000003">
    <property type="protein sequence ID" value="CAJ0811844.1"/>
    <property type="molecule type" value="Genomic_DNA"/>
</dbReference>
<dbReference type="RefSeq" id="WP_316680582.1">
    <property type="nucleotide sequence ID" value="NZ_CATZLL010000003.1"/>
</dbReference>
<evidence type="ECO:0000313" key="8">
    <source>
        <dbReference type="EMBL" id="CAJ0811844.1"/>
    </source>
</evidence>
<comment type="caution">
    <text evidence="8">The sequence shown here is derived from an EMBL/GenBank/DDBJ whole genome shotgun (WGS) entry which is preliminary data.</text>
</comment>
<evidence type="ECO:0000256" key="2">
    <source>
        <dbReference type="ARBA" id="ARBA00022908"/>
    </source>
</evidence>
<feature type="domain" description="Core-binding (CB)" evidence="7">
    <location>
        <begin position="55"/>
        <end position="136"/>
    </location>
</feature>
<accession>A0ABM9K1W6</accession>
<keyword evidence="4" id="KW-0233">DNA recombination</keyword>